<evidence type="ECO:0000313" key="3">
    <source>
        <dbReference type="EMBL" id="PHK96696.1"/>
    </source>
</evidence>
<dbReference type="SUPFAM" id="SSF54001">
    <property type="entry name" value="Cysteine proteinases"/>
    <property type="match status" value="1"/>
</dbReference>
<dbReference type="RefSeq" id="WP_099093840.1">
    <property type="nucleotide sequence ID" value="NZ_PDNU01000002.1"/>
</dbReference>
<dbReference type="OrthoDB" id="7279151at2"/>
<gene>
    <name evidence="3" type="ORF">CR162_01955</name>
</gene>
<dbReference type="AlphaFoldDB" id="A0A2C7AHJ5"/>
<evidence type="ECO:0000256" key="1">
    <source>
        <dbReference type="SAM" id="SignalP"/>
    </source>
</evidence>
<reference evidence="3 4" key="1">
    <citation type="submission" date="2017-10" db="EMBL/GenBank/DDBJ databases">
        <authorList>
            <person name="Banno H."/>
            <person name="Chua N.-H."/>
        </authorList>
    </citation>
    <scope>NUCLEOTIDE SEQUENCE [LARGE SCALE GENOMIC DNA]</scope>
    <source>
        <strain evidence="3 4">YW11</strain>
    </source>
</reference>
<proteinExistence type="predicted"/>
<feature type="domain" description="Peptidase C51" evidence="2">
    <location>
        <begin position="40"/>
        <end position="165"/>
    </location>
</feature>
<dbReference type="EMBL" id="PDNU01000002">
    <property type="protein sequence ID" value="PHK96696.1"/>
    <property type="molecule type" value="Genomic_DNA"/>
</dbReference>
<evidence type="ECO:0000259" key="2">
    <source>
        <dbReference type="PROSITE" id="PS50911"/>
    </source>
</evidence>
<comment type="caution">
    <text evidence="3">The sequence shown here is derived from an EMBL/GenBank/DDBJ whole genome shotgun (WGS) entry which is preliminary data.</text>
</comment>
<keyword evidence="1" id="KW-0732">Signal</keyword>
<organism evidence="3 4">
    <name type="scientific">Teichococcus rhizosphaerae</name>
    <dbReference type="NCBI Taxonomy" id="1335062"/>
    <lineage>
        <taxon>Bacteria</taxon>
        <taxon>Pseudomonadati</taxon>
        <taxon>Pseudomonadota</taxon>
        <taxon>Alphaproteobacteria</taxon>
        <taxon>Acetobacterales</taxon>
        <taxon>Roseomonadaceae</taxon>
        <taxon>Roseomonas</taxon>
    </lineage>
</organism>
<dbReference type="Pfam" id="PF05257">
    <property type="entry name" value="CHAP"/>
    <property type="match status" value="1"/>
</dbReference>
<evidence type="ECO:0000313" key="4">
    <source>
        <dbReference type="Proteomes" id="UP000223527"/>
    </source>
</evidence>
<dbReference type="Gene3D" id="3.90.1720.10">
    <property type="entry name" value="endopeptidase domain like (from Nostoc punctiforme)"/>
    <property type="match status" value="1"/>
</dbReference>
<dbReference type="InterPro" id="IPR038765">
    <property type="entry name" value="Papain-like_cys_pep_sf"/>
</dbReference>
<keyword evidence="4" id="KW-1185">Reference proteome</keyword>
<dbReference type="InterPro" id="IPR007921">
    <property type="entry name" value="CHAP_dom"/>
</dbReference>
<protein>
    <submittedName>
        <fullName evidence="3">Amidase</fullName>
    </submittedName>
</protein>
<dbReference type="PROSITE" id="PS50911">
    <property type="entry name" value="CHAP"/>
    <property type="match status" value="1"/>
</dbReference>
<name>A0A2C7AHJ5_9PROT</name>
<feature type="chain" id="PRO_5013242786" evidence="1">
    <location>
        <begin position="20"/>
        <end position="232"/>
    </location>
</feature>
<feature type="signal peptide" evidence="1">
    <location>
        <begin position="1"/>
        <end position="19"/>
    </location>
</feature>
<dbReference type="Proteomes" id="UP000223527">
    <property type="component" value="Unassembled WGS sequence"/>
</dbReference>
<accession>A0A2C7AHJ5</accession>
<sequence length="232" mass="24679">MAFAVLFGAMCAAPAAADAATSRNTRETVKQPRAALHQPVAVRSAKSPTLKPLPPELQRAENISCVPYARAVSGIEITGNAHTWWAGAAGAYARGQRPERGSVLSFRASGGMRLGHVAVVSRVVGPREVLIDHANWEGPGIRKGTVMRGVSVIDVSDRNDWTAVRVQTGRSDDAYGRVYATNGFIHNRAPGTMMAKGDAVFEEVAEAPPARSAHAEHIAGAVRELNVNAVRR</sequence>